<comment type="caution">
    <text evidence="1">The sequence shown here is derived from an EMBL/GenBank/DDBJ whole genome shotgun (WGS) entry which is preliminary data.</text>
</comment>
<dbReference type="Proteomes" id="UP000789405">
    <property type="component" value="Unassembled WGS sequence"/>
</dbReference>
<sequence>LQFKLSKSLSDIAAECKSKSVSSAGYKFKVGISDFANNGI</sequence>
<name>A0A9N9K540_9GLOM</name>
<feature type="non-terminal residue" evidence="1">
    <location>
        <position position="1"/>
    </location>
</feature>
<evidence type="ECO:0000313" key="1">
    <source>
        <dbReference type="EMBL" id="CAG8812277.1"/>
    </source>
</evidence>
<accession>A0A9N9K540</accession>
<evidence type="ECO:0000313" key="2">
    <source>
        <dbReference type="Proteomes" id="UP000789405"/>
    </source>
</evidence>
<dbReference type="EMBL" id="CAJVPY010048597">
    <property type="protein sequence ID" value="CAG8812277.1"/>
    <property type="molecule type" value="Genomic_DNA"/>
</dbReference>
<keyword evidence="2" id="KW-1185">Reference proteome</keyword>
<protein>
    <submittedName>
        <fullName evidence="1">13355_t:CDS:1</fullName>
    </submittedName>
</protein>
<reference evidence="1" key="1">
    <citation type="submission" date="2021-06" db="EMBL/GenBank/DDBJ databases">
        <authorList>
            <person name="Kallberg Y."/>
            <person name="Tangrot J."/>
            <person name="Rosling A."/>
        </authorList>
    </citation>
    <scope>NUCLEOTIDE SEQUENCE</scope>
    <source>
        <strain evidence="1">MA453B</strain>
    </source>
</reference>
<proteinExistence type="predicted"/>
<dbReference type="AlphaFoldDB" id="A0A9N9K540"/>
<organism evidence="1 2">
    <name type="scientific">Dentiscutata erythropus</name>
    <dbReference type="NCBI Taxonomy" id="1348616"/>
    <lineage>
        <taxon>Eukaryota</taxon>
        <taxon>Fungi</taxon>
        <taxon>Fungi incertae sedis</taxon>
        <taxon>Mucoromycota</taxon>
        <taxon>Glomeromycotina</taxon>
        <taxon>Glomeromycetes</taxon>
        <taxon>Diversisporales</taxon>
        <taxon>Gigasporaceae</taxon>
        <taxon>Dentiscutata</taxon>
    </lineage>
</organism>
<gene>
    <name evidence="1" type="ORF">DERYTH_LOCUS25593</name>
</gene>